<evidence type="ECO:0000313" key="2">
    <source>
        <dbReference type="Proteomes" id="UP001239111"/>
    </source>
</evidence>
<proteinExistence type="predicted"/>
<protein>
    <submittedName>
        <fullName evidence="1">Uncharacterized protein</fullName>
    </submittedName>
</protein>
<name>A0ACC2P4X6_9HYME</name>
<dbReference type="Proteomes" id="UP001239111">
    <property type="component" value="Chromosome 2"/>
</dbReference>
<gene>
    <name evidence="1" type="ORF">QAD02_013371</name>
</gene>
<sequence>MTESDLQAKLCNINNKNGMLLEFLNEYDDDGKNKVSCGFTNWLEHSKAPIEGDHVSVYWPKSLEITEASSNFRNLLKSASFEKQLVKVLRTGGESNLSQPLQPYHMHHIMECF</sequence>
<comment type="caution">
    <text evidence="1">The sequence shown here is derived from an EMBL/GenBank/DDBJ whole genome shotgun (WGS) entry which is preliminary data.</text>
</comment>
<evidence type="ECO:0000313" key="1">
    <source>
        <dbReference type="EMBL" id="KAJ8677584.1"/>
    </source>
</evidence>
<keyword evidence="2" id="KW-1185">Reference proteome</keyword>
<accession>A0ACC2P4X6</accession>
<reference evidence="1" key="1">
    <citation type="submission" date="2023-04" db="EMBL/GenBank/DDBJ databases">
        <title>A chromosome-level genome assembly of the parasitoid wasp Eretmocerus hayati.</title>
        <authorList>
            <person name="Zhong Y."/>
            <person name="Liu S."/>
            <person name="Liu Y."/>
        </authorList>
    </citation>
    <scope>NUCLEOTIDE SEQUENCE</scope>
    <source>
        <strain evidence="1">ZJU_SS_LIU_2023</strain>
    </source>
</reference>
<organism evidence="1 2">
    <name type="scientific">Eretmocerus hayati</name>
    <dbReference type="NCBI Taxonomy" id="131215"/>
    <lineage>
        <taxon>Eukaryota</taxon>
        <taxon>Metazoa</taxon>
        <taxon>Ecdysozoa</taxon>
        <taxon>Arthropoda</taxon>
        <taxon>Hexapoda</taxon>
        <taxon>Insecta</taxon>
        <taxon>Pterygota</taxon>
        <taxon>Neoptera</taxon>
        <taxon>Endopterygota</taxon>
        <taxon>Hymenoptera</taxon>
        <taxon>Apocrita</taxon>
        <taxon>Proctotrupomorpha</taxon>
        <taxon>Chalcidoidea</taxon>
        <taxon>Aphelinidae</taxon>
        <taxon>Aphelininae</taxon>
        <taxon>Eretmocerus</taxon>
    </lineage>
</organism>
<dbReference type="EMBL" id="CM056742">
    <property type="protein sequence ID" value="KAJ8677584.1"/>
    <property type="molecule type" value="Genomic_DNA"/>
</dbReference>